<keyword evidence="2" id="KW-1133">Transmembrane helix</keyword>
<feature type="region of interest" description="Disordered" evidence="1">
    <location>
        <begin position="287"/>
        <end position="307"/>
    </location>
</feature>
<feature type="region of interest" description="Disordered" evidence="1">
    <location>
        <begin position="346"/>
        <end position="365"/>
    </location>
</feature>
<dbReference type="AlphaFoldDB" id="A0A837G8J2"/>
<reference evidence="3" key="1">
    <citation type="journal article" date="2015" name="BMC Genomics">
        <title>Genome mining reveals unlocked bioactive potential of marine Gram-negative bacteria.</title>
        <authorList>
            <person name="Machado H."/>
            <person name="Sonnenschein E.C."/>
            <person name="Melchiorsen J."/>
            <person name="Gram L."/>
        </authorList>
    </citation>
    <scope>NUCLEOTIDE SEQUENCE</scope>
    <source>
        <strain evidence="3">S2052</strain>
    </source>
</reference>
<evidence type="ECO:0000313" key="3">
    <source>
        <dbReference type="EMBL" id="KJY74908.1"/>
    </source>
</evidence>
<name>A0A837G8J2_9VIBR</name>
<feature type="compositionally biased region" description="Polar residues" evidence="1">
    <location>
        <begin position="290"/>
        <end position="307"/>
    </location>
</feature>
<evidence type="ECO:0000256" key="1">
    <source>
        <dbReference type="SAM" id="MobiDB-lite"/>
    </source>
</evidence>
<gene>
    <name evidence="3" type="ORF">TW71_08165</name>
</gene>
<sequence length="379" mass="38729">MLLPTPITVFANQGAGQGSPNTNVILINPIGFHNQPNDWVLGQSLYGNGYRRYSSGIGLFTQYDRDIGAFGPSGGNGFIFCSHDVFNRFDPDGRLDIGMLVGGIVLAVVSVVSIVATVATAGAATPVAVTVMGVASGVLATASAATSIAAAVIDDPTNTHYNNLTQASKWLGVASAAVGLVAGVGGAMSSGAAATGASTSLKTFTKASKASKVGVAFDAVGLVGMTTETSAMYVTDPTAQEVLSKVGYNLGLIGRVGSLGTFISEMPSNLHVSNKYMVDGVGGVQMKGSRVSSNSKTPGQYTGKTSGSTKLKVASTVSKNLINSTRVLGSLGQRINTNYIAEPSASEGAVSDTAIPAPEQQPVPMDFISPQQEIRKLLI</sequence>
<feature type="transmembrane region" description="Helical" evidence="2">
    <location>
        <begin position="173"/>
        <end position="194"/>
    </location>
</feature>
<feature type="transmembrane region" description="Helical" evidence="2">
    <location>
        <begin position="97"/>
        <end position="120"/>
    </location>
</feature>
<keyword evidence="2" id="KW-0812">Transmembrane</keyword>
<protein>
    <submittedName>
        <fullName evidence="3">Uncharacterized protein</fullName>
    </submittedName>
</protein>
<proteinExistence type="predicted"/>
<dbReference type="RefSeq" id="WP_045985512.1">
    <property type="nucleotide sequence ID" value="NZ_CP063053.1"/>
</dbReference>
<evidence type="ECO:0000256" key="2">
    <source>
        <dbReference type="SAM" id="Phobius"/>
    </source>
</evidence>
<organism evidence="3">
    <name type="scientific">Vibrio coralliilyticus</name>
    <dbReference type="NCBI Taxonomy" id="190893"/>
    <lineage>
        <taxon>Bacteria</taxon>
        <taxon>Pseudomonadati</taxon>
        <taxon>Pseudomonadota</taxon>
        <taxon>Gammaproteobacteria</taxon>
        <taxon>Vibrionales</taxon>
        <taxon>Vibrionaceae</taxon>
        <taxon>Vibrio</taxon>
    </lineage>
</organism>
<feature type="transmembrane region" description="Helical" evidence="2">
    <location>
        <begin position="127"/>
        <end position="153"/>
    </location>
</feature>
<dbReference type="EMBL" id="JXXR01000008">
    <property type="protein sequence ID" value="KJY74908.1"/>
    <property type="molecule type" value="Genomic_DNA"/>
</dbReference>
<accession>A0A837G8J2</accession>
<comment type="caution">
    <text evidence="3">The sequence shown here is derived from an EMBL/GenBank/DDBJ whole genome shotgun (WGS) entry which is preliminary data.</text>
</comment>
<keyword evidence="2" id="KW-0472">Membrane</keyword>